<organism evidence="1 2">
    <name type="scientific">Avena sativa</name>
    <name type="common">Oat</name>
    <dbReference type="NCBI Taxonomy" id="4498"/>
    <lineage>
        <taxon>Eukaryota</taxon>
        <taxon>Viridiplantae</taxon>
        <taxon>Streptophyta</taxon>
        <taxon>Embryophyta</taxon>
        <taxon>Tracheophyta</taxon>
        <taxon>Spermatophyta</taxon>
        <taxon>Magnoliopsida</taxon>
        <taxon>Liliopsida</taxon>
        <taxon>Poales</taxon>
        <taxon>Poaceae</taxon>
        <taxon>BOP clade</taxon>
        <taxon>Pooideae</taxon>
        <taxon>Poodae</taxon>
        <taxon>Poeae</taxon>
        <taxon>Poeae Chloroplast Group 1 (Aveneae type)</taxon>
        <taxon>Aveninae</taxon>
        <taxon>Avena</taxon>
    </lineage>
</organism>
<evidence type="ECO:0000313" key="2">
    <source>
        <dbReference type="Proteomes" id="UP001732700"/>
    </source>
</evidence>
<accession>A0ACD5YYT7</accession>
<sequence>MANSHIRRQAVRSMGKPSVKGLSSSNRWSSLAMLGVEEGDQDDRLSKLPDSILLNIVQRLDIAGATRTSILARRWRQIPAMLSKICLTVGSFDPQHDRSKLTCDNVVQANTSVLEATRSMLEEDESNWQHDWLSSLPDDVLLNVIERLDIADATRTSILSRRWKQIPTMLSKILIMVGSTDNVQERSCDVVARANATMLGATRNLLESRITSPYTIHRLSMQLYLGDGSIKIGRTVGNAIATKKIDVAEFTILTEKEGKRCTRADRIAYGRQINSFINDCPEAFIFLTRLKLENLRLGESDFFPKIFRICKQLEFLHLDNCDSGYRSLLVVEHPRLRELDIFRSDFERVDLNWLPELTTLTFSSWMSLHDPLSFGHVPLLHTVSIRNTALSWHKMLKLSELLGKASVSNLHLGFEREKIWVKPEDPRELSQVFSKLRLVNLAAISKECGLTWTMFVLQGAPYLEELCIRVCDCLGIWDKDKRKRLCFSEERKDADAKWEASDFKHRNLSVLRIFGFQSEDKFVDYARAVMEAAVNLKDIYLHEKPACKVECMYKRRGSDRYPDSMMEKILVRSRLDLHMRPLLRLHFL</sequence>
<name>A0ACD5YYT7_AVESA</name>
<dbReference type="Proteomes" id="UP001732700">
    <property type="component" value="Chromosome 6A"/>
</dbReference>
<proteinExistence type="predicted"/>
<keyword evidence="2" id="KW-1185">Reference proteome</keyword>
<reference evidence="1" key="1">
    <citation type="submission" date="2021-05" db="EMBL/GenBank/DDBJ databases">
        <authorList>
            <person name="Scholz U."/>
            <person name="Mascher M."/>
            <person name="Fiebig A."/>
        </authorList>
    </citation>
    <scope>NUCLEOTIDE SEQUENCE [LARGE SCALE GENOMIC DNA]</scope>
</reference>
<dbReference type="EnsemblPlants" id="AVESA.00010b.r2.6AG1050070.1">
    <property type="protein sequence ID" value="AVESA.00010b.r2.6AG1050070.1.CDS"/>
    <property type="gene ID" value="AVESA.00010b.r2.6AG1050070"/>
</dbReference>
<reference evidence="1" key="2">
    <citation type="submission" date="2025-09" db="UniProtKB">
        <authorList>
            <consortium name="EnsemblPlants"/>
        </authorList>
    </citation>
    <scope>IDENTIFICATION</scope>
</reference>
<protein>
    <submittedName>
        <fullName evidence="1">Uncharacterized protein</fullName>
    </submittedName>
</protein>
<evidence type="ECO:0000313" key="1">
    <source>
        <dbReference type="EnsemblPlants" id="AVESA.00010b.r2.6AG1050070.1.CDS"/>
    </source>
</evidence>